<feature type="non-terminal residue" evidence="1">
    <location>
        <position position="1"/>
    </location>
</feature>
<dbReference type="AlphaFoldDB" id="A0AAV2HES0"/>
<keyword evidence="2" id="KW-1185">Reference proteome</keyword>
<protein>
    <submittedName>
        <fullName evidence="1">Uncharacterized protein</fullName>
    </submittedName>
</protein>
<gene>
    <name evidence="1" type="ORF">GSLYS_00005915001</name>
</gene>
<name>A0AAV2HES0_LYMST</name>
<sequence length="100" mass="11709">IHYLALRPVLKRIEEENLKARLRAKHAQDKLSFGDPHCSDLEQRYKRFDQHLKEDMSCDSMFDASETAEGVDSPIYGRLRIPKKTNDESDDSVDIVQWFN</sequence>
<accession>A0AAV2HES0</accession>
<reference evidence="1 2" key="1">
    <citation type="submission" date="2024-04" db="EMBL/GenBank/DDBJ databases">
        <authorList>
            <consortium name="Genoscope - CEA"/>
            <person name="William W."/>
        </authorList>
    </citation>
    <scope>NUCLEOTIDE SEQUENCE [LARGE SCALE GENOMIC DNA]</scope>
</reference>
<evidence type="ECO:0000313" key="2">
    <source>
        <dbReference type="Proteomes" id="UP001497497"/>
    </source>
</evidence>
<comment type="caution">
    <text evidence="1">The sequence shown here is derived from an EMBL/GenBank/DDBJ whole genome shotgun (WGS) entry which is preliminary data.</text>
</comment>
<proteinExistence type="predicted"/>
<dbReference type="EMBL" id="CAXITT010000098">
    <property type="protein sequence ID" value="CAL1531820.1"/>
    <property type="molecule type" value="Genomic_DNA"/>
</dbReference>
<organism evidence="1 2">
    <name type="scientific">Lymnaea stagnalis</name>
    <name type="common">Great pond snail</name>
    <name type="synonym">Helix stagnalis</name>
    <dbReference type="NCBI Taxonomy" id="6523"/>
    <lineage>
        <taxon>Eukaryota</taxon>
        <taxon>Metazoa</taxon>
        <taxon>Spiralia</taxon>
        <taxon>Lophotrochozoa</taxon>
        <taxon>Mollusca</taxon>
        <taxon>Gastropoda</taxon>
        <taxon>Heterobranchia</taxon>
        <taxon>Euthyneura</taxon>
        <taxon>Panpulmonata</taxon>
        <taxon>Hygrophila</taxon>
        <taxon>Lymnaeoidea</taxon>
        <taxon>Lymnaeidae</taxon>
        <taxon>Lymnaea</taxon>
    </lineage>
</organism>
<dbReference type="Proteomes" id="UP001497497">
    <property type="component" value="Unassembled WGS sequence"/>
</dbReference>
<evidence type="ECO:0000313" key="1">
    <source>
        <dbReference type="EMBL" id="CAL1531820.1"/>
    </source>
</evidence>